<feature type="region of interest" description="Disordered" evidence="1">
    <location>
        <begin position="1288"/>
        <end position="1308"/>
    </location>
</feature>
<evidence type="ECO:0000256" key="1">
    <source>
        <dbReference type="SAM" id="MobiDB-lite"/>
    </source>
</evidence>
<evidence type="ECO:0000313" key="4">
    <source>
        <dbReference type="Proteomes" id="UP000054197"/>
    </source>
</evidence>
<evidence type="ECO:0000259" key="2">
    <source>
        <dbReference type="Pfam" id="PF20178"/>
    </source>
</evidence>
<gene>
    <name evidence="3" type="ORF">AO063_19100</name>
</gene>
<accession>A0A0W0HY55</accession>
<comment type="caution">
    <text evidence="3">The sequence shown here is derived from an EMBL/GenBank/DDBJ whole genome shotgun (WGS) entry which is preliminary data.</text>
</comment>
<proteinExistence type="predicted"/>
<dbReference type="Pfam" id="PF20178">
    <property type="entry name" value="ToxA_N"/>
    <property type="match status" value="1"/>
</dbReference>
<protein>
    <recommendedName>
        <fullName evidence="2">Dermonecrotic toxin N-terminal domain-containing protein</fullName>
    </recommendedName>
</protein>
<dbReference type="InterPro" id="IPR024079">
    <property type="entry name" value="MetalloPept_cat_dom_sf"/>
</dbReference>
<dbReference type="InterPro" id="IPR046673">
    <property type="entry name" value="ToxA_N"/>
</dbReference>
<dbReference type="Gene3D" id="3.40.390.10">
    <property type="entry name" value="Collagenase (Catalytic Domain)"/>
    <property type="match status" value="1"/>
</dbReference>
<evidence type="ECO:0000313" key="3">
    <source>
        <dbReference type="EMBL" id="KTB65844.1"/>
    </source>
</evidence>
<organism evidence="3 4">
    <name type="scientific">Pseudomonas fluorescens ICMP 11288</name>
    <dbReference type="NCBI Taxonomy" id="1198309"/>
    <lineage>
        <taxon>Bacteria</taxon>
        <taxon>Pseudomonadati</taxon>
        <taxon>Pseudomonadota</taxon>
        <taxon>Gammaproteobacteria</taxon>
        <taxon>Pseudomonadales</taxon>
        <taxon>Pseudomonadaceae</taxon>
        <taxon>Pseudomonas</taxon>
    </lineage>
</organism>
<name>A0A0W0HY55_PSEFL</name>
<dbReference type="EMBL" id="LKEF01000016">
    <property type="protein sequence ID" value="KTB65844.1"/>
    <property type="molecule type" value="Genomic_DNA"/>
</dbReference>
<feature type="domain" description="Dermonecrotic toxin N-terminal" evidence="2">
    <location>
        <begin position="921"/>
        <end position="1146"/>
    </location>
</feature>
<sequence length="1714" mass="191808">MTGVTPAYFFDEFLLPIKRNSPSARERALGLTVKDLDWLHTVYQASDAARKDPERQTYPMSVERLMINVSGQAPFPLAGAFVMSPTPDAGKALLYTPYGGIQVFDDPASLLVDVAEQLADTVQRVQLMSFLSIAQRNASPAGTPITLTTTVVEGAVMQDQEQALEACQQDNVRAVLEHLQKTPTLYGMLDTLLGIMARSYFPNLDQRDTRVDFFIQDPAGGQRRWANSMPLSEALLQFYVKHAWPKDQTREYFNPKHITSTFTSAEREHDQQYWETLIKETSGSLSKLLDSLLKTYWNEDIGNETSRLELFTQVMADKFRLDVLLKRQEQILSADESHTLQALFLPDQHARNAHAKKLSVETVRLHAPYQHYVELASTLLISESHAYPYTQSRGVQVLKDMQALKDTLLSMLKTAGHEDELLNFLSLNERDTFIGLDPIDITAQSVPGNVFAGMIEDIATKQISNMNHALDLFRRSDGQINLDALLDCALDIRTMLDSRLAALETSGRWTTHPVTSGNERPSTVQAERAKLHLQRLRAAADALATERKQHPTLRSMVALALNAELQSQRLALKAEDVYINTYPTHAQEREERPSLTSVSMVEHFIERLSGEVSYVPNQATTGFYTQPEPHLALKLPSMTLSTFNTINDQVLKVFANHEMRQLPLLFLSNMREKQAHSMLLGLRSEAELRLLGKTLLPSSQAVVDTLLRTDSLVRLTRHGLNGFLPDAYALTLNIGTSDIAQALANLFVLTERGGIDPQRSGQAVLWTPRRGYEVFTSVLALREEMARRLEHPIKRLPLLENLAISLRAPHQVYGLGPLQRIDDNVLDNRLKTYSDHVMNGIDQLLSINLAARALQDRIEATLEQPSPTNLERAMAMASAMTHQQALPVWLGLAPPKDQLHQAELLEQYHNSAPDEKDYLSGITPLRAHAHTALLALLKARYPDQPLNPDNILIPVHQALDVHVYNLTDFALRHWPDLDAENIRPRSRNATALPATLDASAVVQMVRQLDLNSLYQKLLQSQLDVNTDEGRKRRGLYCRQLPWQTLQYAHEQRLQERLTAQALSHVQQVFDMPDALARAALDGASAMLRPLELIATEGASLAKVLGMYVIGPTTRGAGPLVLYAPHSEHHALKEYANEQALLDDLTKPGALQDWVVLHLEAPHQATYRNLLQNNRHRPLDIRLASSVVTGNALHYLFDDNTRLLLKMLACQFEKGAKALWDRLTDLLREGIPAAAQYMAGKLAYPLAVWRAYKMFKRSADALQLHQWKTGMKDFIIGVAHMAALRNELEGSEADPPTETEVSHADLSDESLPTATRLANLDVTAPARTGLQPFEAHGVALKDLEHSASSHVYLDKASLKNYVPLAGKVYSVKKTAERWRLSQGEHVGAYVGRNPQGKWVLDLSLHNPRFGKVMSRMQARAGERAAINIEATGMREIAALSSWKAQVITEGLNVATYYTVNCKRNIVQFAKQRAPNSRAGRFLGELFGVVSLTPEQVSRVEKIVDVILDELSDPTLTSADSRRFVSGTSRISATHQYAFVIPEDRERKLYLLNRFFDPCMDSYQNRLNSPFDTSAHARASVLIHELTHLKLDTEDIAYLDAMRPFTDLINAAKPGAQILKTTLEDLQSTALSTLTPATMLFKTWDDYSARWEDYGPDTATAHVRQKVLNATGTKDLKDARDVFMSNADKRIDTILANADSVTYLITHLGRVLDTGA</sequence>
<dbReference type="GO" id="GO:0008237">
    <property type="term" value="F:metallopeptidase activity"/>
    <property type="evidence" value="ECO:0007669"/>
    <property type="project" value="InterPro"/>
</dbReference>
<dbReference type="Proteomes" id="UP000054197">
    <property type="component" value="Unassembled WGS sequence"/>
</dbReference>
<dbReference type="RefSeq" id="WP_058420100.1">
    <property type="nucleotide sequence ID" value="NZ_LKEF01000016.1"/>
</dbReference>
<reference evidence="3 4" key="1">
    <citation type="submission" date="2015-09" db="EMBL/GenBank/DDBJ databases">
        <title>Genome sequence of ICMP 11288.</title>
        <authorList>
            <person name="Visnovsky S."/>
            <person name="Lu A."/>
            <person name="Panda P."/>
            <person name="Pitman A."/>
        </authorList>
    </citation>
    <scope>NUCLEOTIDE SEQUENCE [LARGE SCALE GENOMIC DNA]</scope>
    <source>
        <strain evidence="3 4">ICMP 11288</strain>
    </source>
</reference>